<dbReference type="Proteomes" id="UP000176614">
    <property type="component" value="Unassembled WGS sequence"/>
</dbReference>
<feature type="compositionally biased region" description="Basic and acidic residues" evidence="1">
    <location>
        <begin position="223"/>
        <end position="242"/>
    </location>
</feature>
<evidence type="ECO:0000313" key="2">
    <source>
        <dbReference type="EMBL" id="OGC63356.1"/>
    </source>
</evidence>
<reference evidence="2 3" key="1">
    <citation type="journal article" date="2016" name="Nat. Commun.">
        <title>Thousands of microbial genomes shed light on interconnected biogeochemical processes in an aquifer system.</title>
        <authorList>
            <person name="Anantharaman K."/>
            <person name="Brown C.T."/>
            <person name="Hug L.A."/>
            <person name="Sharon I."/>
            <person name="Castelle C.J."/>
            <person name="Probst A.J."/>
            <person name="Thomas B.C."/>
            <person name="Singh A."/>
            <person name="Wilkins M.J."/>
            <person name="Karaoz U."/>
            <person name="Brodie E.L."/>
            <person name="Williams K.H."/>
            <person name="Hubbard S.S."/>
            <person name="Banfield J.F."/>
        </authorList>
    </citation>
    <scope>NUCLEOTIDE SEQUENCE [LARGE SCALE GENOMIC DNA]</scope>
</reference>
<feature type="region of interest" description="Disordered" evidence="1">
    <location>
        <begin position="1"/>
        <end position="28"/>
    </location>
</feature>
<evidence type="ECO:0000256" key="1">
    <source>
        <dbReference type="SAM" id="MobiDB-lite"/>
    </source>
</evidence>
<dbReference type="InterPro" id="IPR008912">
    <property type="entry name" value="Uncharacterised_CoxE"/>
</dbReference>
<evidence type="ECO:0000313" key="3">
    <source>
        <dbReference type="Proteomes" id="UP000176614"/>
    </source>
</evidence>
<accession>A0A1F4W1S0</accession>
<feature type="compositionally biased region" description="Basic and acidic residues" evidence="1">
    <location>
        <begin position="194"/>
        <end position="215"/>
    </location>
</feature>
<dbReference type="PANTHER" id="PTHR39338:SF7">
    <property type="entry name" value="BLL6692 PROTEIN"/>
    <property type="match status" value="1"/>
</dbReference>
<dbReference type="PANTHER" id="PTHR39338">
    <property type="entry name" value="BLL5662 PROTEIN-RELATED"/>
    <property type="match status" value="1"/>
</dbReference>
<protein>
    <recommendedName>
        <fullName evidence="4">VWA domain-containing protein</fullName>
    </recommendedName>
</protein>
<feature type="compositionally biased region" description="Acidic residues" evidence="1">
    <location>
        <begin position="299"/>
        <end position="312"/>
    </location>
</feature>
<feature type="compositionally biased region" description="Acidic residues" evidence="1">
    <location>
        <begin position="183"/>
        <end position="193"/>
    </location>
</feature>
<sequence length="601" mass="67209">MSEKFTPEPEVPQEEPLASKGKPEVSVKLPESPDIKIDIEKKEIIILSEGTETGEKRHPFQEFMYHLRGEGIRVSTGEWLDLQTLLAAGEVQSLDELYVVARAVLVKDAVNYPKYDVAFGKLFYGIEPPSEEEEENEDSYDEQNDYDDPQDGTESEDALREKAEVEEKEKKEKSEPSEPETDKEAEEDDAEDKEAEKKEKKKEEEKKKPIQKEKEDIDEVEEATSKTTEDKHGGDEATKDIEDSPNPADEGKNKENKGAEKGEDGSEGKGEGEGGEKKTKKGTVGEGGKNKSGMGKEGEGEEEEETDEADETDEKKESKKGTGKSGGGGGKHKKKSKESVMRASGKGGYASARERVQQREYEELRDDRTLGYEQFGRALSKLRTIVQETTSAKTRTLDARATVRAIAEHAGTPELLWKEEVEEKPSVVLLFDVGGSTDEYRPILEKLFSAAKDHLEGLEVYYFHNAIYGEVWPQKDGNWGKHFVPVSDILKKDSSTKFIIIGDAWMADSDAMNGGLHDSYLDLDPDAKKTEPCYRWTGLENFQAITEAFPATVWVNPILEKHRDDADDSGTIADVERVITMYDLSLRGIEAAVKKLMEEEQ</sequence>
<dbReference type="AlphaFoldDB" id="A0A1F4W1S0"/>
<dbReference type="Pfam" id="PF05762">
    <property type="entry name" value="VWA_CoxE"/>
    <property type="match status" value="1"/>
</dbReference>
<evidence type="ECO:0008006" key="4">
    <source>
        <dbReference type="Google" id="ProtNLM"/>
    </source>
</evidence>
<name>A0A1F4W1S0_UNCKA</name>
<feature type="compositionally biased region" description="Acidic residues" evidence="1">
    <location>
        <begin position="129"/>
        <end position="156"/>
    </location>
</feature>
<feature type="region of interest" description="Disordered" evidence="1">
    <location>
        <begin position="129"/>
        <end position="357"/>
    </location>
</feature>
<organism evidence="2 3">
    <name type="scientific">candidate division WWE3 bacterium RIFOXYA2_FULL_46_9</name>
    <dbReference type="NCBI Taxonomy" id="1802636"/>
    <lineage>
        <taxon>Bacteria</taxon>
        <taxon>Katanobacteria</taxon>
    </lineage>
</organism>
<dbReference type="EMBL" id="MEVT01000006">
    <property type="protein sequence ID" value="OGC63356.1"/>
    <property type="molecule type" value="Genomic_DNA"/>
</dbReference>
<proteinExistence type="predicted"/>
<feature type="compositionally biased region" description="Basic and acidic residues" evidence="1">
    <location>
        <begin position="249"/>
        <end position="277"/>
    </location>
</feature>
<comment type="caution">
    <text evidence="2">The sequence shown here is derived from an EMBL/GenBank/DDBJ whole genome shotgun (WGS) entry which is preliminary data.</text>
</comment>
<gene>
    <name evidence="2" type="ORF">A2264_01325</name>
</gene>
<feature type="compositionally biased region" description="Basic and acidic residues" evidence="1">
    <location>
        <begin position="157"/>
        <end position="182"/>
    </location>
</feature>